<reference evidence="2 3" key="1">
    <citation type="submission" date="2019-04" db="EMBL/GenBank/DDBJ databases">
        <title>Draft genome sequence of Rickettsia asiatica Maytaro1284.</title>
        <authorList>
            <person name="Thu M."/>
            <person name="Qiu Y."/>
            <person name="Nakao R."/>
        </authorList>
    </citation>
    <scope>NUCLEOTIDE SEQUENCE [LARGE SCALE GENOMIC DNA]</scope>
    <source>
        <strain evidence="2 3">Maytaro1284</strain>
    </source>
</reference>
<name>A0A510G876_9RICK</name>
<dbReference type="AlphaFoldDB" id="A0A510G876"/>
<keyword evidence="3" id="KW-1185">Reference proteome</keyword>
<keyword evidence="1" id="KW-0175">Coiled coil</keyword>
<dbReference type="EMBL" id="AP019563">
    <property type="protein sequence ID" value="BBJ32038.1"/>
    <property type="molecule type" value="Genomic_DNA"/>
</dbReference>
<organism evidence="2 3">
    <name type="scientific">Rickettsia asiatica</name>
    <dbReference type="NCBI Taxonomy" id="238800"/>
    <lineage>
        <taxon>Bacteria</taxon>
        <taxon>Pseudomonadati</taxon>
        <taxon>Pseudomonadota</taxon>
        <taxon>Alphaproteobacteria</taxon>
        <taxon>Rickettsiales</taxon>
        <taxon>Rickettsiaceae</taxon>
        <taxon>Rickettsieae</taxon>
        <taxon>Rickettsia</taxon>
        <taxon>spotted fever group</taxon>
    </lineage>
</organism>
<sequence length="39" mass="4547">MLEDATQKIEVRQLENVQLKKDLAEAQKLKEPSFDEFLA</sequence>
<evidence type="ECO:0000256" key="1">
    <source>
        <dbReference type="SAM" id="Coils"/>
    </source>
</evidence>
<evidence type="ECO:0000313" key="3">
    <source>
        <dbReference type="Proteomes" id="UP000321183"/>
    </source>
</evidence>
<dbReference type="KEGG" id="ras:RAS_11470"/>
<gene>
    <name evidence="2" type="ORF">RAS_11470</name>
</gene>
<protein>
    <submittedName>
        <fullName evidence="2">Uncharacterized protein</fullName>
    </submittedName>
</protein>
<accession>A0A510G876</accession>
<evidence type="ECO:0000313" key="2">
    <source>
        <dbReference type="EMBL" id="BBJ32038.1"/>
    </source>
</evidence>
<dbReference type="Proteomes" id="UP000321183">
    <property type="component" value="Chromosome"/>
</dbReference>
<proteinExistence type="predicted"/>
<feature type="coiled-coil region" evidence="1">
    <location>
        <begin position="2"/>
        <end position="29"/>
    </location>
</feature>